<feature type="transmembrane region" description="Helical" evidence="5">
    <location>
        <begin position="194"/>
        <end position="211"/>
    </location>
</feature>
<dbReference type="EMBL" id="APJX01000001">
    <property type="protein sequence ID" value="EMS80984.1"/>
    <property type="molecule type" value="Genomic_DNA"/>
</dbReference>
<feature type="transmembrane region" description="Helical" evidence="5">
    <location>
        <begin position="28"/>
        <end position="47"/>
    </location>
</feature>
<sequence>MADRSKTAFDIPNIRWFIAFRVFFNSRFYYPVFTILFLDFGLTVAQFSVLNAVWAATIVLAEVPSGAVADIIGRKRLLNFAAGVMIFEIGIISFMPRIDPVLIFSVFLVNRVLSGLAEAAASGADEALAYDSLNEAGMADQWGRVLEVLMRYQAIGFVIAMTVGAVVYDPNLMGRLADLMGLGVTPTQEVTMRFPLYLTFVLALLAFVSTLKMTEPEQAAAASSERSVKQTLAVTLNAGIWIMKTPFVLWVMLFGMLLDGTIRMVITLSSQYYRMIGIPESLFGIMGSVVALMGVVVPKIARQIAENQSPQTALLITAGLAVAGLAAMNGFWHWVGIVPALVTFAAMNFTGFFVSFYINRETDSRQRATVLSFKGLSYNVSYGLLGVAYALVLKLAKAGVDPAAGLSAETIENQVFVDTFFWFPLFFAVNFLVLAAVYAVRFKARKQP</sequence>
<dbReference type="PANTHER" id="PTHR23530:SF1">
    <property type="entry name" value="PERMEASE, MAJOR FACILITATOR SUPERFAMILY-RELATED"/>
    <property type="match status" value="1"/>
</dbReference>
<dbReference type="InterPro" id="IPR053160">
    <property type="entry name" value="MFS_DHA3_Transporter"/>
</dbReference>
<feature type="transmembrane region" description="Helical" evidence="5">
    <location>
        <begin position="338"/>
        <end position="358"/>
    </location>
</feature>
<dbReference type="PANTHER" id="PTHR23530">
    <property type="entry name" value="TRANSPORT PROTEIN-RELATED"/>
    <property type="match status" value="1"/>
</dbReference>
<keyword evidence="2 5" id="KW-0812">Transmembrane</keyword>
<accession>S0G573</accession>
<proteinExistence type="predicted"/>
<comment type="subcellular location">
    <subcellularLocation>
        <location evidence="1">Membrane</location>
        <topology evidence="1">Multi-pass membrane protein</topology>
    </subcellularLocation>
</comment>
<protein>
    <submittedName>
        <fullName evidence="7">Major facilitator superfamily MFS_1 protein</fullName>
    </submittedName>
</protein>
<keyword evidence="3 5" id="KW-1133">Transmembrane helix</keyword>
<feature type="transmembrane region" description="Helical" evidence="5">
    <location>
        <begin position="148"/>
        <end position="168"/>
    </location>
</feature>
<feature type="transmembrane region" description="Helical" evidence="5">
    <location>
        <begin position="77"/>
        <end position="95"/>
    </location>
</feature>
<gene>
    <name evidence="7" type="ORF">Dpo_1c01150</name>
</gene>
<dbReference type="InterPro" id="IPR020846">
    <property type="entry name" value="MFS_dom"/>
</dbReference>
<dbReference type="AlphaFoldDB" id="S0G573"/>
<keyword evidence="8" id="KW-1185">Reference proteome</keyword>
<dbReference type="InterPro" id="IPR005829">
    <property type="entry name" value="Sugar_transporter_CS"/>
</dbReference>
<dbReference type="SUPFAM" id="SSF103473">
    <property type="entry name" value="MFS general substrate transporter"/>
    <property type="match status" value="1"/>
</dbReference>
<evidence type="ECO:0000313" key="8">
    <source>
        <dbReference type="Proteomes" id="UP000014216"/>
    </source>
</evidence>
<comment type="caution">
    <text evidence="7">The sequence shown here is derived from an EMBL/GenBank/DDBJ whole genome shotgun (WGS) entry which is preliminary data.</text>
</comment>
<dbReference type="OrthoDB" id="9816124at2"/>
<feature type="transmembrane region" description="Helical" evidence="5">
    <location>
        <begin position="313"/>
        <end position="332"/>
    </location>
</feature>
<evidence type="ECO:0000256" key="1">
    <source>
        <dbReference type="ARBA" id="ARBA00004141"/>
    </source>
</evidence>
<dbReference type="RefSeq" id="WP_006963584.1">
    <property type="nucleotide sequence ID" value="NZ_APJX01000001.1"/>
</dbReference>
<dbReference type="PATRIC" id="fig|1286635.3.peg.133"/>
<dbReference type="PROSITE" id="PS00216">
    <property type="entry name" value="SUGAR_TRANSPORT_1"/>
    <property type="match status" value="1"/>
</dbReference>
<reference evidence="7 8" key="1">
    <citation type="journal article" date="2013" name="Genome Announc.">
        <title>Draft Genome Sequence of Desulfotignum phosphitoxidans DSM 13687 Strain FiPS-3.</title>
        <authorList>
            <person name="Poehlein A."/>
            <person name="Daniel R."/>
            <person name="Simeonova D.D."/>
        </authorList>
    </citation>
    <scope>NUCLEOTIDE SEQUENCE [LARGE SCALE GENOMIC DNA]</scope>
    <source>
        <strain evidence="7 8">DSM 13687</strain>
    </source>
</reference>
<dbReference type="GO" id="GO:0016020">
    <property type="term" value="C:membrane"/>
    <property type="evidence" value="ECO:0007669"/>
    <property type="project" value="UniProtKB-SubCell"/>
</dbReference>
<dbReference type="Pfam" id="PF07690">
    <property type="entry name" value="MFS_1"/>
    <property type="match status" value="1"/>
</dbReference>
<evidence type="ECO:0000256" key="5">
    <source>
        <dbReference type="SAM" id="Phobius"/>
    </source>
</evidence>
<keyword evidence="4 5" id="KW-0472">Membrane</keyword>
<dbReference type="InterPro" id="IPR036259">
    <property type="entry name" value="MFS_trans_sf"/>
</dbReference>
<evidence type="ECO:0000256" key="4">
    <source>
        <dbReference type="ARBA" id="ARBA00023136"/>
    </source>
</evidence>
<dbReference type="GO" id="GO:0022857">
    <property type="term" value="F:transmembrane transporter activity"/>
    <property type="evidence" value="ECO:0007669"/>
    <property type="project" value="InterPro"/>
</dbReference>
<name>S0G573_9BACT</name>
<evidence type="ECO:0000256" key="3">
    <source>
        <dbReference type="ARBA" id="ARBA00022989"/>
    </source>
</evidence>
<dbReference type="Proteomes" id="UP000014216">
    <property type="component" value="Unassembled WGS sequence"/>
</dbReference>
<feature type="transmembrane region" description="Helical" evidence="5">
    <location>
        <begin position="232"/>
        <end position="258"/>
    </location>
</feature>
<evidence type="ECO:0000256" key="2">
    <source>
        <dbReference type="ARBA" id="ARBA00022692"/>
    </source>
</evidence>
<feature type="domain" description="Major facilitator superfamily (MFS) profile" evidence="6">
    <location>
        <begin position="11"/>
        <end position="447"/>
    </location>
</feature>
<feature type="transmembrane region" description="Helical" evidence="5">
    <location>
        <begin position="379"/>
        <end position="400"/>
    </location>
</feature>
<dbReference type="Gene3D" id="1.20.1250.20">
    <property type="entry name" value="MFS general substrate transporter like domains"/>
    <property type="match status" value="1"/>
</dbReference>
<dbReference type="PROSITE" id="PS50850">
    <property type="entry name" value="MFS"/>
    <property type="match status" value="1"/>
</dbReference>
<feature type="transmembrane region" description="Helical" evidence="5">
    <location>
        <begin position="420"/>
        <end position="440"/>
    </location>
</feature>
<dbReference type="InterPro" id="IPR011701">
    <property type="entry name" value="MFS"/>
</dbReference>
<feature type="transmembrane region" description="Helical" evidence="5">
    <location>
        <begin position="278"/>
        <end position="301"/>
    </location>
</feature>
<organism evidence="7 8">
    <name type="scientific">Desulfotignum phosphitoxidans DSM 13687</name>
    <dbReference type="NCBI Taxonomy" id="1286635"/>
    <lineage>
        <taxon>Bacteria</taxon>
        <taxon>Pseudomonadati</taxon>
        <taxon>Thermodesulfobacteriota</taxon>
        <taxon>Desulfobacteria</taxon>
        <taxon>Desulfobacterales</taxon>
        <taxon>Desulfobacteraceae</taxon>
        <taxon>Desulfotignum</taxon>
    </lineage>
</organism>
<evidence type="ECO:0000313" key="7">
    <source>
        <dbReference type="EMBL" id="EMS80984.1"/>
    </source>
</evidence>
<evidence type="ECO:0000259" key="6">
    <source>
        <dbReference type="PROSITE" id="PS50850"/>
    </source>
</evidence>